<proteinExistence type="predicted"/>
<evidence type="ECO:0000313" key="2">
    <source>
        <dbReference type="EMBL" id="ESA23662.1"/>
    </source>
</evidence>
<dbReference type="HOGENOM" id="CLU_2134845_0_0_1"/>
<dbReference type="AlphaFoldDB" id="U9UVB7"/>
<reference evidence="2" key="1">
    <citation type="submission" date="2013-07" db="EMBL/GenBank/DDBJ databases">
        <title>The genome of an arbuscular mycorrhizal fungus provides insights into the evolution of the oldest plant symbiosis.</title>
        <authorList>
            <consortium name="DOE Joint Genome Institute"/>
            <person name="Tisserant E."/>
            <person name="Malbreil M."/>
            <person name="Kuo A."/>
            <person name="Kohler A."/>
            <person name="Symeonidi A."/>
            <person name="Balestrini R."/>
            <person name="Charron P."/>
            <person name="Duensing N."/>
            <person name="Frei-dit-Frey N."/>
            <person name="Gianinazzi-Pearson V."/>
            <person name="Gilbert B."/>
            <person name="Handa Y."/>
            <person name="Hijri M."/>
            <person name="Kaul R."/>
            <person name="Kawaguchi M."/>
            <person name="Krajinski F."/>
            <person name="Lammers P."/>
            <person name="Lapierre D."/>
            <person name="Masclaux F.G."/>
            <person name="Murat C."/>
            <person name="Morin E."/>
            <person name="Ndikumana S."/>
            <person name="Pagni M."/>
            <person name="Petitpierre D."/>
            <person name="Requena N."/>
            <person name="Rosikiewicz P."/>
            <person name="Riley R."/>
            <person name="Saito K."/>
            <person name="San Clemente H."/>
            <person name="Shapiro H."/>
            <person name="van Tuinen D."/>
            <person name="Becard G."/>
            <person name="Bonfante P."/>
            <person name="Paszkowski U."/>
            <person name="Shachar-Hill Y."/>
            <person name="Young J.P."/>
            <person name="Sanders I.R."/>
            <person name="Henrissat B."/>
            <person name="Rensing S.A."/>
            <person name="Grigoriev I.V."/>
            <person name="Corradi N."/>
            <person name="Roux C."/>
            <person name="Martin F."/>
        </authorList>
    </citation>
    <scope>NUCLEOTIDE SEQUENCE</scope>
    <source>
        <strain evidence="2">DAOM 197198</strain>
    </source>
</reference>
<organism evidence="2">
    <name type="scientific">Rhizophagus irregularis (strain DAOM 181602 / DAOM 197198 / MUCL 43194)</name>
    <name type="common">Arbuscular mycorrhizal fungus</name>
    <name type="synonym">Glomus intraradices</name>
    <dbReference type="NCBI Taxonomy" id="747089"/>
    <lineage>
        <taxon>Eukaryota</taxon>
        <taxon>Fungi</taxon>
        <taxon>Fungi incertae sedis</taxon>
        <taxon>Mucoromycota</taxon>
        <taxon>Glomeromycotina</taxon>
        <taxon>Glomeromycetes</taxon>
        <taxon>Glomerales</taxon>
        <taxon>Glomeraceae</taxon>
        <taxon>Rhizophagus</taxon>
    </lineage>
</organism>
<dbReference type="EMBL" id="KI274589">
    <property type="protein sequence ID" value="ESA23662.1"/>
    <property type="molecule type" value="Genomic_DNA"/>
</dbReference>
<gene>
    <name evidence="2" type="ORF">GLOINDRAFT_15213</name>
</gene>
<accession>U9UVB7</accession>
<sequence length="113" mass="12928">MINFEDLQLSSCFSKVPGHISPKVQTWTLFEKFRWLVNDQSFGIKSNLFLPSIIQGHSDQKLRTIMEIVPGKKDGSSSETHTRPTEHDRKSSILIESRSKQLADKPCNIQDNQ</sequence>
<feature type="region of interest" description="Disordered" evidence="1">
    <location>
        <begin position="69"/>
        <end position="95"/>
    </location>
</feature>
<protein>
    <submittedName>
        <fullName evidence="2">Uncharacterized protein</fullName>
    </submittedName>
</protein>
<name>U9UVB7_RHIID</name>
<evidence type="ECO:0000256" key="1">
    <source>
        <dbReference type="SAM" id="MobiDB-lite"/>
    </source>
</evidence>